<organism evidence="1 2">
    <name type="scientific">Yersinia intermedia</name>
    <dbReference type="NCBI Taxonomy" id="631"/>
    <lineage>
        <taxon>Bacteria</taxon>
        <taxon>Pseudomonadati</taxon>
        <taxon>Pseudomonadota</taxon>
        <taxon>Gammaproteobacteria</taxon>
        <taxon>Enterobacterales</taxon>
        <taxon>Yersiniaceae</taxon>
        <taxon>Yersinia</taxon>
    </lineage>
</organism>
<name>A0A0T9MTL4_YERIN</name>
<dbReference type="RefSeq" id="WP_050074363.1">
    <property type="nucleotide sequence ID" value="NZ_CPZJ01000019.1"/>
</dbReference>
<sequence length="421" mass="46904">MDDSLHILNGATRLPLPPDQNWLAALRWEIAPTQSKSELRRRATQEGATHFLATSFSESELLACWVQVPKSEKKAPISAALAVAHQLSDDCYAVFELQSDVYWFVANCKGQLSVLSDKVGNKESMLAAVTFFLSMNKSTHKWHVIAPVGFFEDREADPTPLIDFTLSSSVNKLYNIPSMSLRRPVQRYSLIALAMVGVIVGTHIYQGWKEDKALQIAKLQLKENIQAQKTVLPPWPSLPDAPAIIQGNGEYLIPLSVAGWMLESKTYTRQSDIALIYRRTGNASVADFRRRAQELFGKHQVDFNIPGGADQATVTLPISVLAGSGQQKLIGLTEAMLILTTFAQRQNAQLQLDPQPNTRLIDGENITLPWREVRFTLILPISPDIYIDSLPMPGLRIARIRTVREGVRLSYTLEGTLYANP</sequence>
<dbReference type="InterPro" id="IPR009663">
    <property type="entry name" value="PAP_PilO"/>
</dbReference>
<dbReference type="Proteomes" id="UP000038750">
    <property type="component" value="Unassembled WGS sequence"/>
</dbReference>
<proteinExistence type="predicted"/>
<protein>
    <submittedName>
        <fullName evidence="1">Putative type IV pilus protein</fullName>
    </submittedName>
</protein>
<gene>
    <name evidence="1" type="ORF">ERS008530_03798</name>
</gene>
<evidence type="ECO:0000313" key="2">
    <source>
        <dbReference type="Proteomes" id="UP000038750"/>
    </source>
</evidence>
<reference evidence="1 2" key="1">
    <citation type="submission" date="2015-03" db="EMBL/GenBank/DDBJ databases">
        <authorList>
            <person name="Murphy D."/>
        </authorList>
    </citation>
    <scope>NUCLEOTIDE SEQUENCE [LARGE SCALE GENOMIC DNA]</scope>
    <source>
        <strain evidence="1 2">BR165/97</strain>
    </source>
</reference>
<dbReference type="AlphaFoldDB" id="A0A0T9MTL4"/>
<dbReference type="Pfam" id="PF06864">
    <property type="entry name" value="PAP_PilO"/>
    <property type="match status" value="1"/>
</dbReference>
<dbReference type="OrthoDB" id="6459111at2"/>
<accession>A0A0T9MTL4</accession>
<evidence type="ECO:0000313" key="1">
    <source>
        <dbReference type="EMBL" id="CNG45746.1"/>
    </source>
</evidence>
<dbReference type="EMBL" id="CPZJ01000019">
    <property type="protein sequence ID" value="CNG45746.1"/>
    <property type="molecule type" value="Genomic_DNA"/>
</dbReference>